<proteinExistence type="predicted"/>
<dbReference type="Pfam" id="PF04576">
    <property type="entry name" value="Zein-binding"/>
    <property type="match status" value="1"/>
</dbReference>
<comment type="caution">
    <text evidence="7">The sequence shown here is derived from an EMBL/GenBank/DDBJ whole genome shotgun (WGS) entry which is preliminary data.</text>
</comment>
<evidence type="ECO:0000256" key="3">
    <source>
        <dbReference type="ARBA" id="ARBA00022989"/>
    </source>
</evidence>
<name>A0A811PQ81_9POAL</name>
<evidence type="ECO:0000259" key="6">
    <source>
        <dbReference type="PROSITE" id="PS51775"/>
    </source>
</evidence>
<dbReference type="PANTHER" id="PTHR31422:SF1">
    <property type="entry name" value="GTD-BINDING DOMAIN-CONTAINING PROTEIN"/>
    <property type="match status" value="1"/>
</dbReference>
<keyword evidence="2" id="KW-0812">Transmembrane</keyword>
<gene>
    <name evidence="7" type="ORF">NCGR_LOCUS29651</name>
</gene>
<dbReference type="AlphaFoldDB" id="A0A811PQ81"/>
<dbReference type="GO" id="GO:0016020">
    <property type="term" value="C:membrane"/>
    <property type="evidence" value="ECO:0007669"/>
    <property type="project" value="UniProtKB-SubCell"/>
</dbReference>
<dbReference type="PANTHER" id="PTHR31422">
    <property type="entry name" value="BNAANNG28530D PROTEIN"/>
    <property type="match status" value="1"/>
</dbReference>
<evidence type="ECO:0000313" key="7">
    <source>
        <dbReference type="EMBL" id="CAD6245252.1"/>
    </source>
</evidence>
<dbReference type="GO" id="GO:0080115">
    <property type="term" value="F:myosin XI tail binding"/>
    <property type="evidence" value="ECO:0007669"/>
    <property type="project" value="UniProtKB-ARBA"/>
</dbReference>
<dbReference type="OrthoDB" id="1105498at2759"/>
<accession>A0A811PQ81</accession>
<organism evidence="7 8">
    <name type="scientific">Miscanthus lutarioriparius</name>
    <dbReference type="NCBI Taxonomy" id="422564"/>
    <lineage>
        <taxon>Eukaryota</taxon>
        <taxon>Viridiplantae</taxon>
        <taxon>Streptophyta</taxon>
        <taxon>Embryophyta</taxon>
        <taxon>Tracheophyta</taxon>
        <taxon>Spermatophyta</taxon>
        <taxon>Magnoliopsida</taxon>
        <taxon>Liliopsida</taxon>
        <taxon>Poales</taxon>
        <taxon>Poaceae</taxon>
        <taxon>PACMAD clade</taxon>
        <taxon>Panicoideae</taxon>
        <taxon>Andropogonodae</taxon>
        <taxon>Andropogoneae</taxon>
        <taxon>Saccharinae</taxon>
        <taxon>Miscanthus</taxon>
    </lineage>
</organism>
<dbReference type="Proteomes" id="UP000604825">
    <property type="component" value="Unassembled WGS sequence"/>
</dbReference>
<evidence type="ECO:0000256" key="1">
    <source>
        <dbReference type="ARBA" id="ARBA00004370"/>
    </source>
</evidence>
<protein>
    <recommendedName>
        <fullName evidence="6">GTD-binding domain-containing protein</fullName>
    </recommendedName>
</protein>
<keyword evidence="4" id="KW-0472">Membrane</keyword>
<evidence type="ECO:0000256" key="4">
    <source>
        <dbReference type="ARBA" id="ARBA00023136"/>
    </source>
</evidence>
<evidence type="ECO:0000256" key="2">
    <source>
        <dbReference type="ARBA" id="ARBA00022692"/>
    </source>
</evidence>
<comment type="subcellular location">
    <subcellularLocation>
        <location evidence="1">Membrane</location>
    </subcellularLocation>
</comment>
<reference evidence="7" key="1">
    <citation type="submission" date="2020-10" db="EMBL/GenBank/DDBJ databases">
        <authorList>
            <person name="Han B."/>
            <person name="Lu T."/>
            <person name="Zhao Q."/>
            <person name="Huang X."/>
            <person name="Zhao Y."/>
        </authorList>
    </citation>
    <scope>NUCLEOTIDE SEQUENCE</scope>
</reference>
<feature type="domain" description="GTD-binding" evidence="6">
    <location>
        <begin position="4"/>
        <end position="102"/>
    </location>
</feature>
<evidence type="ECO:0000313" key="8">
    <source>
        <dbReference type="Proteomes" id="UP000604825"/>
    </source>
</evidence>
<sequence length="271" mass="30893">MAENDTIQLQRAIFAQYIMMKKLFMELEVEREASATAASAAMSMIRKFQKEKDAERMEAWQYKRITEEKINHTNRALDILKEVMELKELEISYLRNQLQVYKHKLLDAGIDDCDIADETIDSDKSLFASNNMENLCHKIKRNFSLPTLKLNKLYIDMDIKKNGGVQSARSRLSDDGWEQISRDVMALEPKESFSTDLNSRGKHGEEPHSPSSGVLRESQTLDEPPCSSSFSLVSHQADICSDGAVQAREDTECTVYHDQLKDSCVHDSDFG</sequence>
<dbReference type="InterPro" id="IPR007656">
    <property type="entry name" value="GTD-bd"/>
</dbReference>
<dbReference type="PROSITE" id="PS51775">
    <property type="entry name" value="GTD_BINDING"/>
    <property type="match status" value="1"/>
</dbReference>
<keyword evidence="3" id="KW-1133">Transmembrane helix</keyword>
<evidence type="ECO:0000256" key="5">
    <source>
        <dbReference type="SAM" id="MobiDB-lite"/>
    </source>
</evidence>
<keyword evidence="8" id="KW-1185">Reference proteome</keyword>
<feature type="region of interest" description="Disordered" evidence="5">
    <location>
        <begin position="191"/>
        <end position="229"/>
    </location>
</feature>
<dbReference type="EMBL" id="CAJGYO010000007">
    <property type="protein sequence ID" value="CAD6245252.1"/>
    <property type="molecule type" value="Genomic_DNA"/>
</dbReference>